<dbReference type="EMBL" id="BMAT01001068">
    <property type="protein sequence ID" value="GFR78953.1"/>
    <property type="molecule type" value="Genomic_DNA"/>
</dbReference>
<keyword evidence="4" id="KW-1185">Reference proteome</keyword>
<evidence type="ECO:0000313" key="4">
    <source>
        <dbReference type="Proteomes" id="UP000762676"/>
    </source>
</evidence>
<gene>
    <name evidence="3" type="ORF">ElyMa_000543900</name>
</gene>
<organism evidence="3 4">
    <name type="scientific">Elysia marginata</name>
    <dbReference type="NCBI Taxonomy" id="1093978"/>
    <lineage>
        <taxon>Eukaryota</taxon>
        <taxon>Metazoa</taxon>
        <taxon>Spiralia</taxon>
        <taxon>Lophotrochozoa</taxon>
        <taxon>Mollusca</taxon>
        <taxon>Gastropoda</taxon>
        <taxon>Heterobranchia</taxon>
        <taxon>Euthyneura</taxon>
        <taxon>Panpulmonata</taxon>
        <taxon>Sacoglossa</taxon>
        <taxon>Placobranchoidea</taxon>
        <taxon>Plakobranchidae</taxon>
        <taxon>Elysia</taxon>
    </lineage>
</organism>
<evidence type="ECO:0008006" key="5">
    <source>
        <dbReference type="Google" id="ProtNLM"/>
    </source>
</evidence>
<keyword evidence="2" id="KW-0472">Membrane</keyword>
<comment type="caution">
    <text evidence="3">The sequence shown here is derived from an EMBL/GenBank/DDBJ whole genome shotgun (WGS) entry which is preliminary data.</text>
</comment>
<protein>
    <recommendedName>
        <fullName evidence="5">Transmembrane protein</fullName>
    </recommendedName>
</protein>
<keyword evidence="2" id="KW-0812">Transmembrane</keyword>
<reference evidence="3 4" key="1">
    <citation type="journal article" date="2021" name="Elife">
        <title>Chloroplast acquisition without the gene transfer in kleptoplastic sea slugs, Plakobranchus ocellatus.</title>
        <authorList>
            <person name="Maeda T."/>
            <person name="Takahashi S."/>
            <person name="Yoshida T."/>
            <person name="Shimamura S."/>
            <person name="Takaki Y."/>
            <person name="Nagai Y."/>
            <person name="Toyoda A."/>
            <person name="Suzuki Y."/>
            <person name="Arimoto A."/>
            <person name="Ishii H."/>
            <person name="Satoh N."/>
            <person name="Nishiyama T."/>
            <person name="Hasebe M."/>
            <person name="Maruyama T."/>
            <person name="Minagawa J."/>
            <person name="Obokata J."/>
            <person name="Shigenobu S."/>
        </authorList>
    </citation>
    <scope>NUCLEOTIDE SEQUENCE [LARGE SCALE GENOMIC DNA]</scope>
</reference>
<feature type="transmembrane region" description="Helical" evidence="2">
    <location>
        <begin position="59"/>
        <end position="77"/>
    </location>
</feature>
<keyword evidence="2" id="KW-1133">Transmembrane helix</keyword>
<evidence type="ECO:0000256" key="1">
    <source>
        <dbReference type="SAM" id="MobiDB-lite"/>
    </source>
</evidence>
<accession>A0AAV4FZU4</accession>
<name>A0AAV4FZU4_9GAST</name>
<dbReference type="AlphaFoldDB" id="A0AAV4FZU4"/>
<proteinExistence type="predicted"/>
<sequence length="93" mass="10420">MVKMKTSILCYYYSGGSGGDDDDDDDDSRYKRKDEANPMLNTKTEHNKEEDHARQRSRVGFVVILAMTAFLIAFTFAKSADLPTQCTGWAQGS</sequence>
<dbReference type="Proteomes" id="UP000762676">
    <property type="component" value="Unassembled WGS sequence"/>
</dbReference>
<evidence type="ECO:0000313" key="3">
    <source>
        <dbReference type="EMBL" id="GFR78953.1"/>
    </source>
</evidence>
<evidence type="ECO:0000256" key="2">
    <source>
        <dbReference type="SAM" id="Phobius"/>
    </source>
</evidence>
<feature type="compositionally biased region" description="Basic and acidic residues" evidence="1">
    <location>
        <begin position="43"/>
        <end position="53"/>
    </location>
</feature>
<feature type="region of interest" description="Disordered" evidence="1">
    <location>
        <begin position="13"/>
        <end position="53"/>
    </location>
</feature>